<keyword evidence="2" id="KW-0812">Transmembrane</keyword>
<accession>A0A5N3ULB7</accession>
<keyword evidence="2" id="KW-1133">Transmembrane helix</keyword>
<feature type="domain" description="Retroviral envelope protein GP41-like" evidence="3">
    <location>
        <begin position="104"/>
        <end position="273"/>
    </location>
</feature>
<evidence type="ECO:0000313" key="5">
    <source>
        <dbReference type="Proteomes" id="UP000326062"/>
    </source>
</evidence>
<evidence type="ECO:0000256" key="1">
    <source>
        <dbReference type="ARBA" id="ARBA00004328"/>
    </source>
</evidence>
<feature type="transmembrane region" description="Helical" evidence="2">
    <location>
        <begin position="6"/>
        <end position="25"/>
    </location>
</feature>
<feature type="transmembrane region" description="Helical" evidence="2">
    <location>
        <begin position="254"/>
        <end position="275"/>
    </location>
</feature>
<feature type="transmembrane region" description="Helical" evidence="2">
    <location>
        <begin position="82"/>
        <end position="107"/>
    </location>
</feature>
<dbReference type="InterPro" id="IPR000328">
    <property type="entry name" value="GP41-like"/>
</dbReference>
<evidence type="ECO:0000256" key="2">
    <source>
        <dbReference type="SAM" id="Phobius"/>
    </source>
</evidence>
<dbReference type="PANTHER" id="PTHR34313:SF2">
    <property type="entry name" value="ENDOGENOUS RETROVIRUS GROUP K MEMBER 21 ENV POLYPROTEIN-LIKE"/>
    <property type="match status" value="1"/>
</dbReference>
<keyword evidence="2" id="KW-0472">Membrane</keyword>
<reference evidence="4 5" key="1">
    <citation type="submission" date="2019-06" db="EMBL/GenBank/DDBJ databases">
        <title>Discovery of a novel chromosome fission-fusion reversal in muntjac.</title>
        <authorList>
            <person name="Mudd A.B."/>
            <person name="Bredeson J.V."/>
            <person name="Baum R."/>
            <person name="Hockemeyer D."/>
            <person name="Rokhsar D.S."/>
        </authorList>
    </citation>
    <scope>NUCLEOTIDE SEQUENCE [LARGE SCALE GENOMIC DNA]</scope>
    <source>
        <strain evidence="4">UCam_UCB_Mr</strain>
        <tissue evidence="4">Fibroblast cell line</tissue>
    </source>
</reference>
<proteinExistence type="predicted"/>
<gene>
    <name evidence="4" type="ORF">FD755_025609</name>
</gene>
<comment type="caution">
    <text evidence="4">The sequence shown here is derived from an EMBL/GenBank/DDBJ whole genome shotgun (WGS) entry which is preliminary data.</text>
</comment>
<dbReference type="Pfam" id="PF00517">
    <property type="entry name" value="GP41"/>
    <property type="match status" value="1"/>
</dbReference>
<name>A0A5N3ULB7_MUNRE</name>
<sequence>HYNQSYFIQACVPFPFVIAIGNLQFNKTIRSVTCINCRLYTCLNSSISLRYDSLLILRSRRSPMAGLASWLLTKLLRRSKRFTGWLIFSILELIAICTTAAVTGVALQTSIQTHNFIQNWTKDAHSIWATQTQIDEEIQEEIQELKTAIEWVGDQLTDVQKQVMLKCDWNSTQFCVTPVHFNNSAYNWEQIKFHLQNIHDNVSLNVQLLQKEIFETFSNSLPSSIDMETLAKQLTDQLSGLDPRGWFQSLTHSIGSGTIILVIVLTIIFVVYRWFLRAVSHESFVPLQAEQHAAPRD</sequence>
<comment type="subcellular location">
    <subcellularLocation>
        <location evidence="1">Virion</location>
    </subcellularLocation>
</comment>
<protein>
    <recommendedName>
        <fullName evidence="3">Retroviral envelope protein GP41-like domain-containing protein</fullName>
    </recommendedName>
</protein>
<evidence type="ECO:0000259" key="3">
    <source>
        <dbReference type="Pfam" id="PF00517"/>
    </source>
</evidence>
<dbReference type="AlphaFoldDB" id="A0A5N3ULB7"/>
<organism evidence="4 5">
    <name type="scientific">Muntiacus reevesi</name>
    <name type="common">Reeves' muntjac</name>
    <name type="synonym">Cervus reevesi</name>
    <dbReference type="NCBI Taxonomy" id="9886"/>
    <lineage>
        <taxon>Eukaryota</taxon>
        <taxon>Metazoa</taxon>
        <taxon>Chordata</taxon>
        <taxon>Craniata</taxon>
        <taxon>Vertebrata</taxon>
        <taxon>Euteleostomi</taxon>
        <taxon>Mammalia</taxon>
        <taxon>Eutheria</taxon>
        <taxon>Laurasiatheria</taxon>
        <taxon>Artiodactyla</taxon>
        <taxon>Ruminantia</taxon>
        <taxon>Pecora</taxon>
        <taxon>Cervidae</taxon>
        <taxon>Muntiacinae</taxon>
        <taxon>Muntiacus</taxon>
    </lineage>
</organism>
<dbReference type="InterPro" id="IPR051255">
    <property type="entry name" value="Retroviral_env_glycoprotein"/>
</dbReference>
<dbReference type="EMBL" id="VCEB01013510">
    <property type="protein sequence ID" value="KAB0337430.1"/>
    <property type="molecule type" value="Genomic_DNA"/>
</dbReference>
<dbReference type="GO" id="GO:0005198">
    <property type="term" value="F:structural molecule activity"/>
    <property type="evidence" value="ECO:0007669"/>
    <property type="project" value="InterPro"/>
</dbReference>
<evidence type="ECO:0000313" key="4">
    <source>
        <dbReference type="EMBL" id="KAB0337430.1"/>
    </source>
</evidence>
<dbReference type="PANTHER" id="PTHR34313">
    <property type="entry name" value="ENDOGENOUS RETROVIRUS GROUP K MEMBER 113 ENV POLYPROTEIN-RELATED"/>
    <property type="match status" value="1"/>
</dbReference>
<keyword evidence="5" id="KW-1185">Reference proteome</keyword>
<feature type="non-terminal residue" evidence="4">
    <location>
        <position position="1"/>
    </location>
</feature>
<dbReference type="Proteomes" id="UP000326062">
    <property type="component" value="Unassembled WGS sequence"/>
</dbReference>